<comment type="caution">
    <text evidence="6">The sequence shown here is derived from an EMBL/GenBank/DDBJ whole genome shotgun (WGS) entry which is preliminary data.</text>
</comment>
<evidence type="ECO:0000256" key="3">
    <source>
        <dbReference type="ARBA" id="ARBA00022989"/>
    </source>
</evidence>
<feature type="transmembrane region" description="Helical" evidence="5">
    <location>
        <begin position="52"/>
        <end position="73"/>
    </location>
</feature>
<evidence type="ECO:0000256" key="2">
    <source>
        <dbReference type="ARBA" id="ARBA00022692"/>
    </source>
</evidence>
<evidence type="ECO:0000256" key="4">
    <source>
        <dbReference type="ARBA" id="ARBA00023136"/>
    </source>
</evidence>
<dbReference type="Proteomes" id="UP001163823">
    <property type="component" value="Chromosome 9"/>
</dbReference>
<name>A0AAD7LC44_QUISA</name>
<evidence type="ECO:0000256" key="5">
    <source>
        <dbReference type="SAM" id="Phobius"/>
    </source>
</evidence>
<feature type="transmembrane region" description="Helical" evidence="5">
    <location>
        <begin position="178"/>
        <end position="197"/>
    </location>
</feature>
<gene>
    <name evidence="6" type="ORF">O6P43_021658</name>
</gene>
<reference evidence="6" key="1">
    <citation type="journal article" date="2023" name="Science">
        <title>Elucidation of the pathway for biosynthesis of saponin adjuvants from the soapbark tree.</title>
        <authorList>
            <person name="Reed J."/>
            <person name="Orme A."/>
            <person name="El-Demerdash A."/>
            <person name="Owen C."/>
            <person name="Martin L.B.B."/>
            <person name="Misra R.C."/>
            <person name="Kikuchi S."/>
            <person name="Rejzek M."/>
            <person name="Martin A.C."/>
            <person name="Harkess A."/>
            <person name="Leebens-Mack J."/>
            <person name="Louveau T."/>
            <person name="Stephenson M.J."/>
            <person name="Osbourn A."/>
        </authorList>
    </citation>
    <scope>NUCLEOTIDE SEQUENCE</scope>
    <source>
        <strain evidence="6">S10</strain>
    </source>
</reference>
<feature type="transmembrane region" description="Helical" evidence="5">
    <location>
        <begin position="93"/>
        <end position="114"/>
    </location>
</feature>
<dbReference type="InterPro" id="IPR006214">
    <property type="entry name" value="Bax_inhibitor_1-related"/>
</dbReference>
<feature type="transmembrane region" description="Helical" evidence="5">
    <location>
        <begin position="121"/>
        <end position="143"/>
    </location>
</feature>
<keyword evidence="7" id="KW-1185">Reference proteome</keyword>
<proteinExistence type="predicted"/>
<dbReference type="EMBL" id="JARAOO010000009">
    <property type="protein sequence ID" value="KAJ7954992.1"/>
    <property type="molecule type" value="Genomic_DNA"/>
</dbReference>
<keyword evidence="2 5" id="KW-0812">Transmembrane</keyword>
<evidence type="ECO:0000313" key="6">
    <source>
        <dbReference type="EMBL" id="KAJ7954992.1"/>
    </source>
</evidence>
<evidence type="ECO:0000313" key="7">
    <source>
        <dbReference type="Proteomes" id="UP001163823"/>
    </source>
</evidence>
<comment type="subcellular location">
    <subcellularLocation>
        <location evidence="1">Membrane</location>
        <topology evidence="1">Multi-pass membrane protein</topology>
    </subcellularLocation>
</comment>
<dbReference type="AlphaFoldDB" id="A0AAD7LC44"/>
<dbReference type="Pfam" id="PF01027">
    <property type="entry name" value="Bax1-I"/>
    <property type="match status" value="1"/>
</dbReference>
<evidence type="ECO:0000256" key="1">
    <source>
        <dbReference type="ARBA" id="ARBA00004141"/>
    </source>
</evidence>
<protein>
    <submittedName>
        <fullName evidence="6">BI1-like protein</fullName>
    </submittedName>
</protein>
<keyword evidence="4 5" id="KW-0472">Membrane</keyword>
<sequence length="228" mass="25972">MHKFRRIAEKVLQSGCCITEEAELDAEVVELLESGRAELIQNRHKWRFLSKLYAILTAQCLLTTIVSSITYFLLSHPQSPRRKMDQCFPFNRYRVPLLNLLSFSIGVGVSFANINGKAAGIYVVELLVLTSVTFLCSLGYTFWAPIKDKEINLKTPWFISSFCIFILAGIAQIFFLQYATAGVLCVIFFNIMINYAVECLVENLDYDDYVWASVKIPFCIFMLSCFCG</sequence>
<keyword evidence="3 5" id="KW-1133">Transmembrane helix</keyword>
<organism evidence="6 7">
    <name type="scientific">Quillaja saponaria</name>
    <name type="common">Soap bark tree</name>
    <dbReference type="NCBI Taxonomy" id="32244"/>
    <lineage>
        <taxon>Eukaryota</taxon>
        <taxon>Viridiplantae</taxon>
        <taxon>Streptophyta</taxon>
        <taxon>Embryophyta</taxon>
        <taxon>Tracheophyta</taxon>
        <taxon>Spermatophyta</taxon>
        <taxon>Magnoliopsida</taxon>
        <taxon>eudicotyledons</taxon>
        <taxon>Gunneridae</taxon>
        <taxon>Pentapetalae</taxon>
        <taxon>rosids</taxon>
        <taxon>fabids</taxon>
        <taxon>Fabales</taxon>
        <taxon>Quillajaceae</taxon>
        <taxon>Quillaja</taxon>
    </lineage>
</organism>
<accession>A0AAD7LC44</accession>